<keyword evidence="3" id="KW-1185">Reference proteome</keyword>
<dbReference type="EMBL" id="SELW01000657">
    <property type="protein sequence ID" value="TID15021.1"/>
    <property type="molecule type" value="Genomic_DNA"/>
</dbReference>
<protein>
    <submittedName>
        <fullName evidence="2">Uncharacterized protein</fullName>
    </submittedName>
</protein>
<dbReference type="Proteomes" id="UP000307173">
    <property type="component" value="Unassembled WGS sequence"/>
</dbReference>
<organism evidence="2 3">
    <name type="scientific">Pichia inconspicua</name>
    <dbReference type="NCBI Taxonomy" id="52247"/>
    <lineage>
        <taxon>Eukaryota</taxon>
        <taxon>Fungi</taxon>
        <taxon>Dikarya</taxon>
        <taxon>Ascomycota</taxon>
        <taxon>Saccharomycotina</taxon>
        <taxon>Pichiomycetes</taxon>
        <taxon>Pichiales</taxon>
        <taxon>Pichiaceae</taxon>
        <taxon>Pichia</taxon>
    </lineage>
</organism>
<dbReference type="OrthoDB" id="3996548at2759"/>
<dbReference type="AlphaFoldDB" id="A0A4T0WW02"/>
<feature type="region of interest" description="Disordered" evidence="1">
    <location>
        <begin position="205"/>
        <end position="277"/>
    </location>
</feature>
<accession>A0A4T0WW02</accession>
<feature type="compositionally biased region" description="Acidic residues" evidence="1">
    <location>
        <begin position="229"/>
        <end position="246"/>
    </location>
</feature>
<name>A0A4T0WW02_9ASCO</name>
<gene>
    <name evidence="2" type="ORF">CANINC_004692</name>
</gene>
<sequence>MVNLCYITTATCATIPLAYAINIEHAKLHNQVLLPNTQSLTVNNLPHLTKRGTYSKAAVKAKMDFGVYDIDEDKSSNIVDVYEPEENEGADDEGLKKADAETKLEKPYEEAEVKSYAFRKLQKKLGIKDKKFEMPVTGPVPDWDDQFYDHNGTPIVYQVNTEELKDILDHYIEMGKEKWAGFLATSNCNKFQKLLNKLKKKMDDDCDEESVPIRKPDTDTGSRNHNKEEEEEEEEEYDEAVGEESTQEQKDVKSLLKKPSPDFGKNKNKDKPAFSNLPEDELNSFQEMLSDVIAFWQKEDAREILEASKGLSYEEFELDGDDFELVKQHKDKSKKKKGAVSVYDYDNYLTEEDVEMEDPEGTEYYETPEIDEYTKHNPNHLDVLESLQPEIVKTKKQKDWLRDNAVRRAKILQALLNGQFDEYNLRQDIVKYRDNDIFLDQDENEFISSGIKIESKKVLMCIFFAVEAFMFQLL</sequence>
<evidence type="ECO:0000313" key="2">
    <source>
        <dbReference type="EMBL" id="TID15021.1"/>
    </source>
</evidence>
<proteinExistence type="predicted"/>
<comment type="caution">
    <text evidence="2">The sequence shown here is derived from an EMBL/GenBank/DDBJ whole genome shotgun (WGS) entry which is preliminary data.</text>
</comment>
<evidence type="ECO:0000256" key="1">
    <source>
        <dbReference type="SAM" id="MobiDB-lite"/>
    </source>
</evidence>
<feature type="compositionally biased region" description="Basic and acidic residues" evidence="1">
    <location>
        <begin position="211"/>
        <end position="228"/>
    </location>
</feature>
<reference evidence="2 3" key="1">
    <citation type="journal article" date="2019" name="Front. Genet.">
        <title>Whole-Genome Sequencing of the Opportunistic Yeast Pathogen Candida inconspicua Uncovers Its Hybrid Origin.</title>
        <authorList>
            <person name="Mixao V."/>
            <person name="Hansen A.P."/>
            <person name="Saus E."/>
            <person name="Boekhout T."/>
            <person name="Lass-Florl C."/>
            <person name="Gabaldon T."/>
        </authorList>
    </citation>
    <scope>NUCLEOTIDE SEQUENCE [LARGE SCALE GENOMIC DNA]</scope>
    <source>
        <strain evidence="2 3">CBS 180</strain>
    </source>
</reference>
<evidence type="ECO:0000313" key="3">
    <source>
        <dbReference type="Proteomes" id="UP000307173"/>
    </source>
</evidence>